<dbReference type="RefSeq" id="XP_025344045.1">
    <property type="nucleotide sequence ID" value="XM_025486495.1"/>
</dbReference>
<accession>A0A2V1AZ33</accession>
<dbReference type="VEuPathDB" id="FungiDB:CXQ85_002832"/>
<comment type="caution">
    <text evidence="3">The sequence shown here is derived from an EMBL/GenBank/DDBJ whole genome shotgun (WGS) entry which is preliminary data.</text>
</comment>
<dbReference type="AlphaFoldDB" id="A0A2V1AZ33"/>
<evidence type="ECO:0000256" key="2">
    <source>
        <dbReference type="SAM" id="Phobius"/>
    </source>
</evidence>
<dbReference type="EMBL" id="PKFO01000010">
    <property type="protein sequence ID" value="PVH23105.1"/>
    <property type="molecule type" value="Genomic_DNA"/>
</dbReference>
<gene>
    <name evidence="3" type="ORF">CXQ85_002832</name>
</gene>
<organism evidence="3 4">
    <name type="scientific">Candidozyma haemuli</name>
    <dbReference type="NCBI Taxonomy" id="45357"/>
    <lineage>
        <taxon>Eukaryota</taxon>
        <taxon>Fungi</taxon>
        <taxon>Dikarya</taxon>
        <taxon>Ascomycota</taxon>
        <taxon>Saccharomycotina</taxon>
        <taxon>Pichiomycetes</taxon>
        <taxon>Metschnikowiaceae</taxon>
        <taxon>Candidozyma</taxon>
    </lineage>
</organism>
<name>A0A2V1AZ33_9ASCO</name>
<protein>
    <submittedName>
        <fullName evidence="3">Uncharacterized protein</fullName>
    </submittedName>
</protein>
<keyword evidence="2" id="KW-0812">Transmembrane</keyword>
<evidence type="ECO:0000313" key="3">
    <source>
        <dbReference type="EMBL" id="PVH23105.1"/>
    </source>
</evidence>
<proteinExistence type="predicted"/>
<dbReference type="OrthoDB" id="4016002at2759"/>
<keyword evidence="2" id="KW-0472">Membrane</keyword>
<reference evidence="3 4" key="1">
    <citation type="submission" date="2017-12" db="EMBL/GenBank/DDBJ databases">
        <title>Genome Sequence of a Multidrug-Resistant Candida haemulonii Isolate from a Patient with Chronic Leg Ulcers in Israel.</title>
        <authorList>
            <person name="Chow N.A."/>
            <person name="Gade L."/>
            <person name="Batra D."/>
            <person name="Rowe L.A."/>
            <person name="Ben-Ami R."/>
            <person name="Loparev V.N."/>
            <person name="Litvintseva A.P."/>
        </authorList>
    </citation>
    <scope>NUCLEOTIDE SEQUENCE [LARGE SCALE GENOMIC DNA]</scope>
    <source>
        <strain evidence="3 4">B11899</strain>
    </source>
</reference>
<feature type="transmembrane region" description="Helical" evidence="2">
    <location>
        <begin position="87"/>
        <end position="110"/>
    </location>
</feature>
<sequence>MSVTSSDSPHGVFAAKPSSVYDPFQLAGFFNETYHRWNTRWLGSDMPQFVNQTSGNSAFLPYPSVTRFLPFVSATGEWPTFASMQKIITSATTLNVLFWAALFFLFFYWWRVAGNRLRVIQAQEAELAGIRKGYDAMNQFVLGLSRPVTSPIDTVGFLTSCPLTPEQQRQLQQAVATITALSVQYQTVKSINYQNFPAAIVPPKGSTKGSSEHAKHCSDSSSPGNHPPNVWLKPAFKKVVEVPKKALTYVAPTKIQAAKVTTPASLVQPARSAATRPSFDISSAEGRAALRSYIEKQMETKKGQTGTKTGESAPSCQEAIPTKSEILAVEPAMSPESSEPRPTYAQVCKYDPVTKKKYRRVFVPNRGWVSMHRFEQEEQVYGSGNTVRSKAEVGTA</sequence>
<evidence type="ECO:0000313" key="4">
    <source>
        <dbReference type="Proteomes" id="UP000244309"/>
    </source>
</evidence>
<feature type="region of interest" description="Disordered" evidence="1">
    <location>
        <begin position="204"/>
        <end position="229"/>
    </location>
</feature>
<keyword evidence="2" id="KW-1133">Transmembrane helix</keyword>
<dbReference type="GeneID" id="37008163"/>
<dbReference type="Proteomes" id="UP000244309">
    <property type="component" value="Unassembled WGS sequence"/>
</dbReference>
<keyword evidence="4" id="KW-1185">Reference proteome</keyword>
<evidence type="ECO:0000256" key="1">
    <source>
        <dbReference type="SAM" id="MobiDB-lite"/>
    </source>
</evidence>